<comment type="caution">
    <text evidence="7">The sequence shown here is derived from an EMBL/GenBank/DDBJ whole genome shotgun (WGS) entry which is preliminary data.</text>
</comment>
<gene>
    <name evidence="7" type="ORF">LQ318_00365</name>
</gene>
<dbReference type="InterPro" id="IPR011268">
    <property type="entry name" value="Purine_phosphorylase"/>
</dbReference>
<dbReference type="Gene3D" id="3.40.50.1580">
    <property type="entry name" value="Nucleoside phosphorylase domain"/>
    <property type="match status" value="1"/>
</dbReference>
<dbReference type="PANTHER" id="PTHR11904">
    <property type="entry name" value="METHYLTHIOADENOSINE/PURINE NUCLEOSIDE PHOSPHORYLASE"/>
    <property type="match status" value="1"/>
</dbReference>
<keyword evidence="4 5" id="KW-0808">Transferase</keyword>
<dbReference type="RefSeq" id="WP_265786477.1">
    <property type="nucleotide sequence ID" value="NZ_BAABRS010000001.1"/>
</dbReference>
<evidence type="ECO:0000256" key="1">
    <source>
        <dbReference type="ARBA" id="ARBA00005058"/>
    </source>
</evidence>
<keyword evidence="8" id="KW-1185">Reference proteome</keyword>
<dbReference type="InterPro" id="IPR035994">
    <property type="entry name" value="Nucleoside_phosphorylase_sf"/>
</dbReference>
<sequence>MELPDFTDEIIHYLKQKELPSNIEAAVILGSGLGTFTDHIENPFLVSYEDIPSMPVSSVEGHDGKLIIGKINDHPIIAFSGRFHHYEGFSFEQTATPVYISKALDVNKLIISNAAGAINTSFSVGDLMVIEDVIRNNLSIAPRGRKQHRYLHHQYVNRIRKIASDLGLITQQGTYMYVTGPNYETKAEIRAFRTMGADAVGMSTTTELFEAARLELKSAAISLITNMSTGVTGDKLDHKEVKATADARKEDFARVVKALIQKF</sequence>
<evidence type="ECO:0000259" key="6">
    <source>
        <dbReference type="Pfam" id="PF01048"/>
    </source>
</evidence>
<evidence type="ECO:0000256" key="2">
    <source>
        <dbReference type="ARBA" id="ARBA00006751"/>
    </source>
</evidence>
<dbReference type="CDD" id="cd09009">
    <property type="entry name" value="PNP-EcPNPII_like"/>
    <property type="match status" value="1"/>
</dbReference>
<evidence type="ECO:0000313" key="8">
    <source>
        <dbReference type="Proteomes" id="UP001207337"/>
    </source>
</evidence>
<evidence type="ECO:0000256" key="3">
    <source>
        <dbReference type="ARBA" id="ARBA00022676"/>
    </source>
</evidence>
<dbReference type="InterPro" id="IPR000845">
    <property type="entry name" value="Nucleoside_phosphorylase_d"/>
</dbReference>
<dbReference type="NCBIfam" id="TIGR01697">
    <property type="entry name" value="PNPH-PUNA-XAPA"/>
    <property type="match status" value="1"/>
</dbReference>
<comment type="similarity">
    <text evidence="2 5">Belongs to the PNP/MTAP phosphorylase family.</text>
</comment>
<dbReference type="PIRSF" id="PIRSF000477">
    <property type="entry name" value="PurNPase"/>
    <property type="match status" value="1"/>
</dbReference>
<dbReference type="Proteomes" id="UP001207337">
    <property type="component" value="Unassembled WGS sequence"/>
</dbReference>
<dbReference type="Pfam" id="PF01048">
    <property type="entry name" value="PNP_UDP_1"/>
    <property type="match status" value="1"/>
</dbReference>
<name>A0ABT3PU29_9BACT</name>
<proteinExistence type="inferred from homology"/>
<comment type="pathway">
    <text evidence="1 5">Purine metabolism; purine nucleoside salvage.</text>
</comment>
<feature type="domain" description="Nucleoside phosphorylase" evidence="6">
    <location>
        <begin position="25"/>
        <end position="260"/>
    </location>
</feature>
<dbReference type="EC" id="2.4.2.1" evidence="5"/>
<reference evidence="7 8" key="1">
    <citation type="submission" date="2021-11" db="EMBL/GenBank/DDBJ databases">
        <title>Aliifidinibius sp. nov., a new bacterium isolated from saline soil.</title>
        <authorList>
            <person name="Galisteo C."/>
            <person name="De La Haba R."/>
            <person name="Sanchez-Porro C."/>
            <person name="Ventosa A."/>
        </authorList>
    </citation>
    <scope>NUCLEOTIDE SEQUENCE [LARGE SCALE GENOMIC DNA]</scope>
    <source>
        <strain evidence="7 8">KACC 190600</strain>
    </source>
</reference>
<evidence type="ECO:0000256" key="4">
    <source>
        <dbReference type="ARBA" id="ARBA00022679"/>
    </source>
</evidence>
<organism evidence="7 8">
    <name type="scientific">Fodinibius salicampi</name>
    <dbReference type="NCBI Taxonomy" id="1920655"/>
    <lineage>
        <taxon>Bacteria</taxon>
        <taxon>Pseudomonadati</taxon>
        <taxon>Balneolota</taxon>
        <taxon>Balneolia</taxon>
        <taxon>Balneolales</taxon>
        <taxon>Balneolaceae</taxon>
        <taxon>Fodinibius</taxon>
    </lineage>
</organism>
<dbReference type="PANTHER" id="PTHR11904:SF9">
    <property type="entry name" value="PURINE NUCLEOSIDE PHOSPHORYLASE-RELATED"/>
    <property type="match status" value="1"/>
</dbReference>
<dbReference type="EMBL" id="JAJNDC010000001">
    <property type="protein sequence ID" value="MCW9711343.1"/>
    <property type="molecule type" value="Genomic_DNA"/>
</dbReference>
<protein>
    <recommendedName>
        <fullName evidence="5">Purine nucleoside phosphorylase</fullName>
        <ecNumber evidence="5">2.4.2.1</ecNumber>
    </recommendedName>
    <alternativeName>
        <fullName evidence="5">Inosine-guanosine phosphorylase</fullName>
    </alternativeName>
</protein>
<comment type="function">
    <text evidence="5">The purine nucleoside phosphorylases catalyze the phosphorolytic breakdown of the N-glycosidic bond in the beta-(deoxy)ribonucleoside molecules, with the formation of the corresponding free purine bases and pentose-1-phosphate.</text>
</comment>
<dbReference type="SUPFAM" id="SSF53167">
    <property type="entry name" value="Purine and uridine phosphorylases"/>
    <property type="match status" value="1"/>
</dbReference>
<accession>A0ABT3PU29</accession>
<dbReference type="NCBIfam" id="NF006054">
    <property type="entry name" value="PRK08202.1"/>
    <property type="match status" value="1"/>
</dbReference>
<dbReference type="GO" id="GO:0004731">
    <property type="term" value="F:purine-nucleoside phosphorylase activity"/>
    <property type="evidence" value="ECO:0007669"/>
    <property type="project" value="UniProtKB-EC"/>
</dbReference>
<keyword evidence="3 5" id="KW-0328">Glycosyltransferase</keyword>
<evidence type="ECO:0000313" key="7">
    <source>
        <dbReference type="EMBL" id="MCW9711343.1"/>
    </source>
</evidence>
<evidence type="ECO:0000256" key="5">
    <source>
        <dbReference type="PIRNR" id="PIRNR000477"/>
    </source>
</evidence>